<protein>
    <submittedName>
        <fullName evidence="1">Restriction alleviation protein, Lar family</fullName>
    </submittedName>
</protein>
<dbReference type="EMBL" id="SACL01000006">
    <property type="protein sequence ID" value="RVT95233.1"/>
    <property type="molecule type" value="Genomic_DNA"/>
</dbReference>
<dbReference type="RefSeq" id="WP_127788721.1">
    <property type="nucleotide sequence ID" value="NZ_SACL01000006.1"/>
</dbReference>
<comment type="caution">
    <text evidence="1">The sequence shown here is derived from an EMBL/GenBank/DDBJ whole genome shotgun (WGS) entry which is preliminary data.</text>
</comment>
<dbReference type="Proteomes" id="UP000282957">
    <property type="component" value="Unassembled WGS sequence"/>
</dbReference>
<dbReference type="NCBIfam" id="TIGR03655">
    <property type="entry name" value="anti_R_Lar"/>
    <property type="match status" value="1"/>
</dbReference>
<dbReference type="AlphaFoldDB" id="A0A437MCE8"/>
<dbReference type="Pfam" id="PF14354">
    <property type="entry name" value="Lar_restr_allev"/>
    <property type="match status" value="1"/>
</dbReference>
<keyword evidence="2" id="KW-1185">Reference proteome</keyword>
<organism evidence="1 2">
    <name type="scientific">Rhodovarius crocodyli</name>
    <dbReference type="NCBI Taxonomy" id="1979269"/>
    <lineage>
        <taxon>Bacteria</taxon>
        <taxon>Pseudomonadati</taxon>
        <taxon>Pseudomonadota</taxon>
        <taxon>Alphaproteobacteria</taxon>
        <taxon>Acetobacterales</taxon>
        <taxon>Roseomonadaceae</taxon>
        <taxon>Rhodovarius</taxon>
    </lineage>
</organism>
<proteinExistence type="predicted"/>
<accession>A0A437MCE8</accession>
<sequence length="62" mass="6664">MTPPEPPKPCPFCGSTFVRVIPDGRAGPGTYVTCCECHAMGGTGVRERAIAAWNRRAEDGRE</sequence>
<evidence type="ECO:0000313" key="1">
    <source>
        <dbReference type="EMBL" id="RVT95233.1"/>
    </source>
</evidence>
<reference evidence="1 2" key="1">
    <citation type="submission" date="2019-01" db="EMBL/GenBank/DDBJ databases">
        <authorList>
            <person name="Chen W.-M."/>
        </authorList>
    </citation>
    <scope>NUCLEOTIDE SEQUENCE [LARGE SCALE GENOMIC DNA]</scope>
    <source>
        <strain evidence="1 2">CCP-6</strain>
    </source>
</reference>
<evidence type="ECO:0000313" key="2">
    <source>
        <dbReference type="Proteomes" id="UP000282957"/>
    </source>
</evidence>
<name>A0A437MCE8_9PROT</name>
<gene>
    <name evidence="1" type="ORF">EOD42_16745</name>
</gene>
<dbReference type="InterPro" id="IPR019908">
    <property type="entry name" value="Toxin_RalR"/>
</dbReference>